<dbReference type="EMBL" id="BGPR01001756">
    <property type="protein sequence ID" value="GBM61207.1"/>
    <property type="molecule type" value="Genomic_DNA"/>
</dbReference>
<evidence type="ECO:0000313" key="1">
    <source>
        <dbReference type="EMBL" id="GBM61207.1"/>
    </source>
</evidence>
<evidence type="ECO:0000313" key="2">
    <source>
        <dbReference type="Proteomes" id="UP000499080"/>
    </source>
</evidence>
<dbReference type="Proteomes" id="UP000499080">
    <property type="component" value="Unassembled WGS sequence"/>
</dbReference>
<sequence>MAPTDYCKMQLLHKLKDSAGLTVAANAIHDKIELLLKFLNNDDDEVSQGVIECAREYLQFLKNKASAGVYTASDSSNVEVIHLLCSFRV</sequence>
<gene>
    <name evidence="1" type="ORF">AVEN_241588_1</name>
</gene>
<reference evidence="1 2" key="1">
    <citation type="journal article" date="2019" name="Sci. Rep.">
        <title>Orb-weaving spider Araneus ventricosus genome elucidates the spidroin gene catalogue.</title>
        <authorList>
            <person name="Kono N."/>
            <person name="Nakamura H."/>
            <person name="Ohtoshi R."/>
            <person name="Moran D.A.P."/>
            <person name="Shinohara A."/>
            <person name="Yoshida Y."/>
            <person name="Fujiwara M."/>
            <person name="Mori M."/>
            <person name="Tomita M."/>
            <person name="Arakawa K."/>
        </authorList>
    </citation>
    <scope>NUCLEOTIDE SEQUENCE [LARGE SCALE GENOMIC DNA]</scope>
</reference>
<keyword evidence="2" id="KW-1185">Reference proteome</keyword>
<dbReference type="AlphaFoldDB" id="A0A4Y2H6L8"/>
<accession>A0A4Y2H6L8</accession>
<dbReference type="OrthoDB" id="26399at2759"/>
<proteinExistence type="predicted"/>
<protein>
    <submittedName>
        <fullName evidence="1">Uncharacterized protein</fullName>
    </submittedName>
</protein>
<comment type="caution">
    <text evidence="1">The sequence shown here is derived from an EMBL/GenBank/DDBJ whole genome shotgun (WGS) entry which is preliminary data.</text>
</comment>
<dbReference type="InterPro" id="IPR011989">
    <property type="entry name" value="ARM-like"/>
</dbReference>
<name>A0A4Y2H6L8_ARAVE</name>
<organism evidence="1 2">
    <name type="scientific">Araneus ventricosus</name>
    <name type="common">Orbweaver spider</name>
    <name type="synonym">Epeira ventricosa</name>
    <dbReference type="NCBI Taxonomy" id="182803"/>
    <lineage>
        <taxon>Eukaryota</taxon>
        <taxon>Metazoa</taxon>
        <taxon>Ecdysozoa</taxon>
        <taxon>Arthropoda</taxon>
        <taxon>Chelicerata</taxon>
        <taxon>Arachnida</taxon>
        <taxon>Araneae</taxon>
        <taxon>Araneomorphae</taxon>
        <taxon>Entelegynae</taxon>
        <taxon>Araneoidea</taxon>
        <taxon>Araneidae</taxon>
        <taxon>Araneus</taxon>
    </lineage>
</organism>
<dbReference type="Gene3D" id="1.25.10.10">
    <property type="entry name" value="Leucine-rich Repeat Variant"/>
    <property type="match status" value="1"/>
</dbReference>